<sequence>MSLDESKTNHDEGTATDRGTDDESDIRAKLLEAEDRVDRLSDENRRLRDEHARAKRTSFRRAAVALAVLGVLSGLAGVLFEDARGVLFALAGTGLFAGVLIHYLLVDQVVTAETGEHIYTPLADNLGAIATELGLREDRLYVPVRDSIVPVRLYIPGETDHELPPPRSGPIVVDQDSRGLVLQPTGGRLFEEFTQVLADDLETAPEPLAVQLSDGIVEQFELARAAEPNVTPDEGQVTVGVVGNVFGDVDRLEHPIASFLACGLAVGLDEPVSLEVTDGGSRFDWLVTCRWDREE</sequence>
<keyword evidence="2" id="KW-1133">Transmembrane helix</keyword>
<evidence type="ECO:0000256" key="1">
    <source>
        <dbReference type="SAM" id="MobiDB-lite"/>
    </source>
</evidence>
<reference evidence="4 5" key="1">
    <citation type="submission" date="2018-10" db="EMBL/GenBank/DDBJ databases">
        <title>Natronolimnobius sp. XQ-INN 246 isolated from Inner Mongolia Autonomous Region of China.</title>
        <authorList>
            <person name="Xue Q."/>
        </authorList>
    </citation>
    <scope>NUCLEOTIDE SEQUENCE [LARGE SCALE GENOMIC DNA]</scope>
    <source>
        <strain evidence="4 5">XQ-INN 246</strain>
    </source>
</reference>
<keyword evidence="2" id="KW-0472">Membrane</keyword>
<evidence type="ECO:0000313" key="5">
    <source>
        <dbReference type="Proteomes" id="UP000318864"/>
    </source>
</evidence>
<evidence type="ECO:0000256" key="2">
    <source>
        <dbReference type="SAM" id="Phobius"/>
    </source>
</evidence>
<name>A0A4S3TMZ2_9EURY</name>
<proteinExistence type="predicted"/>
<evidence type="ECO:0000259" key="3">
    <source>
        <dbReference type="Pfam" id="PF25939"/>
    </source>
</evidence>
<gene>
    <name evidence="4" type="ORF">D8Y22_12430</name>
</gene>
<dbReference type="RefSeq" id="WP_141465011.1">
    <property type="nucleotide sequence ID" value="NZ_RBZW01000032.1"/>
</dbReference>
<accession>A0A4S3TMZ2</accession>
<dbReference type="InterPro" id="IPR058288">
    <property type="entry name" value="DUF7982"/>
</dbReference>
<feature type="transmembrane region" description="Helical" evidence="2">
    <location>
        <begin position="62"/>
        <end position="80"/>
    </location>
</feature>
<protein>
    <recommendedName>
        <fullName evidence="3">DUF7982 domain-containing protein</fullName>
    </recommendedName>
</protein>
<organism evidence="4 5">
    <name type="scientific">Salinadaptatus halalkaliphilus</name>
    <dbReference type="NCBI Taxonomy" id="2419781"/>
    <lineage>
        <taxon>Archaea</taxon>
        <taxon>Methanobacteriati</taxon>
        <taxon>Methanobacteriota</taxon>
        <taxon>Stenosarchaea group</taxon>
        <taxon>Halobacteria</taxon>
        <taxon>Halobacteriales</taxon>
        <taxon>Natrialbaceae</taxon>
        <taxon>Salinadaptatus</taxon>
    </lineage>
</organism>
<dbReference type="OrthoDB" id="214277at2157"/>
<keyword evidence="2" id="KW-0812">Transmembrane</keyword>
<comment type="caution">
    <text evidence="4">The sequence shown here is derived from an EMBL/GenBank/DDBJ whole genome shotgun (WGS) entry which is preliminary data.</text>
</comment>
<feature type="region of interest" description="Disordered" evidence="1">
    <location>
        <begin position="1"/>
        <end position="25"/>
    </location>
</feature>
<dbReference type="Pfam" id="PF25939">
    <property type="entry name" value="DUF7982"/>
    <property type="match status" value="1"/>
</dbReference>
<dbReference type="AlphaFoldDB" id="A0A4S3TMZ2"/>
<feature type="domain" description="DUF7982" evidence="3">
    <location>
        <begin position="32"/>
        <end position="291"/>
    </location>
</feature>
<keyword evidence="5" id="KW-1185">Reference proteome</keyword>
<evidence type="ECO:0000313" key="4">
    <source>
        <dbReference type="EMBL" id="THE64445.1"/>
    </source>
</evidence>
<dbReference type="Proteomes" id="UP000318864">
    <property type="component" value="Unassembled WGS sequence"/>
</dbReference>
<feature type="transmembrane region" description="Helical" evidence="2">
    <location>
        <begin position="86"/>
        <end position="106"/>
    </location>
</feature>
<dbReference type="EMBL" id="RBZW01000032">
    <property type="protein sequence ID" value="THE64445.1"/>
    <property type="molecule type" value="Genomic_DNA"/>
</dbReference>